<keyword evidence="2" id="KW-0812">Transmembrane</keyword>
<protein>
    <submittedName>
        <fullName evidence="3">Uncharacterized protein</fullName>
    </submittedName>
</protein>
<gene>
    <name evidence="3" type="ORF">DMN91_000827</name>
</gene>
<organism evidence="3 4">
    <name type="scientific">Ooceraea biroi</name>
    <name type="common">Clonal raider ant</name>
    <name type="synonym">Cerapachys biroi</name>
    <dbReference type="NCBI Taxonomy" id="2015173"/>
    <lineage>
        <taxon>Eukaryota</taxon>
        <taxon>Metazoa</taxon>
        <taxon>Ecdysozoa</taxon>
        <taxon>Arthropoda</taxon>
        <taxon>Hexapoda</taxon>
        <taxon>Insecta</taxon>
        <taxon>Pterygota</taxon>
        <taxon>Neoptera</taxon>
        <taxon>Endopterygota</taxon>
        <taxon>Hymenoptera</taxon>
        <taxon>Apocrita</taxon>
        <taxon>Aculeata</taxon>
        <taxon>Formicoidea</taxon>
        <taxon>Formicidae</taxon>
        <taxon>Dorylinae</taxon>
        <taxon>Ooceraea</taxon>
    </lineage>
</organism>
<proteinExistence type="predicted"/>
<evidence type="ECO:0000313" key="4">
    <source>
        <dbReference type="Proteomes" id="UP000279307"/>
    </source>
</evidence>
<feature type="compositionally biased region" description="Polar residues" evidence="1">
    <location>
        <begin position="37"/>
        <end position="58"/>
    </location>
</feature>
<dbReference type="AlphaFoldDB" id="A0A3L8E519"/>
<feature type="transmembrane region" description="Helical" evidence="2">
    <location>
        <begin position="126"/>
        <end position="147"/>
    </location>
</feature>
<dbReference type="EMBL" id="QOIP01000001">
    <property type="protein sequence ID" value="RLU27028.1"/>
    <property type="molecule type" value="Genomic_DNA"/>
</dbReference>
<keyword evidence="2" id="KW-0472">Membrane</keyword>
<dbReference type="Proteomes" id="UP000279307">
    <property type="component" value="Chromosome 1"/>
</dbReference>
<sequence length="150" mass="16823">MYKSILIRGNTAIMHKSSIPAVYNAAPPSYAEAMGQPVSTTNVPGSTQCQSTTYPQEHSSSYPSSATAYPYPDNSYSSMTVQSSYNPSYVTANQQNQSVNTPYVINATVVQPVRHTSVRNNLRRRFWVTCVFIIWCIIMVSIFTSIFRFR</sequence>
<reference evidence="3 4" key="1">
    <citation type="journal article" date="2018" name="Genome Res.">
        <title>The genomic architecture and molecular evolution of ant odorant receptors.</title>
        <authorList>
            <person name="McKenzie S.K."/>
            <person name="Kronauer D.J.C."/>
        </authorList>
    </citation>
    <scope>NUCLEOTIDE SEQUENCE [LARGE SCALE GENOMIC DNA]</scope>
    <source>
        <strain evidence="3">Clonal line C1</strain>
    </source>
</reference>
<feature type="region of interest" description="Disordered" evidence="1">
    <location>
        <begin position="36"/>
        <end position="65"/>
    </location>
</feature>
<evidence type="ECO:0000313" key="3">
    <source>
        <dbReference type="EMBL" id="RLU27028.1"/>
    </source>
</evidence>
<evidence type="ECO:0000256" key="2">
    <source>
        <dbReference type="SAM" id="Phobius"/>
    </source>
</evidence>
<accession>A0A3L8E519</accession>
<comment type="caution">
    <text evidence="3">The sequence shown here is derived from an EMBL/GenBank/DDBJ whole genome shotgun (WGS) entry which is preliminary data.</text>
</comment>
<evidence type="ECO:0000256" key="1">
    <source>
        <dbReference type="SAM" id="MobiDB-lite"/>
    </source>
</evidence>
<keyword evidence="2" id="KW-1133">Transmembrane helix</keyword>
<name>A0A3L8E519_OOCBI</name>